<sequence>MWRFDRSLTPHRGCHAPLSSALKFCTLLHGLLLSTCPPSHPAVAGPHLRSTCTFSALISTFALLFSSPISLSDAWIKSPESQANATVFLAKFYGRAGLMNLINAGPEHLRPAIFRSLLYEACGRIVNPIYGSVGLLWSGSWHLCQAAVEAVLKGSPITPIASEAAASTHGPPLKAYDIRHVSKDENSAASNDPQKVKTRCRFKRAAGVVKPKARKAGLCSPVPDSATAKWAGYCADVAELNRSTSHESSVSHQSEAVNVVDGESKETESMISVETAEPAAAPFLFRAEPESVPRKDDEPVRENELALELTLGLEPAAHARHVVPVKKRRLEASGCGGGRDGACKVELGLEYAA</sequence>
<dbReference type="GO" id="GO:0010468">
    <property type="term" value="P:regulation of gene expression"/>
    <property type="evidence" value="ECO:0007669"/>
    <property type="project" value="TreeGrafter"/>
</dbReference>
<evidence type="ECO:0000259" key="3">
    <source>
        <dbReference type="PROSITE" id="PS50891"/>
    </source>
</evidence>
<keyword evidence="5" id="KW-1185">Reference proteome</keyword>
<name>A0AA88DKU0_FICCA</name>
<feature type="domain" description="LOB" evidence="3">
    <location>
        <begin position="40"/>
        <end position="157"/>
    </location>
</feature>
<dbReference type="PANTHER" id="PTHR31304:SF9">
    <property type="entry name" value="LOB DOMAIN-CONTAINING PROTEIN 40"/>
    <property type="match status" value="1"/>
</dbReference>
<gene>
    <name evidence="4" type="ORF">TIFTF001_026216</name>
</gene>
<evidence type="ECO:0000313" key="5">
    <source>
        <dbReference type="Proteomes" id="UP001187192"/>
    </source>
</evidence>
<comment type="caution">
    <text evidence="4">The sequence shown here is derived from an EMBL/GenBank/DDBJ whole genome shotgun (WGS) entry which is preliminary data.</text>
</comment>
<evidence type="ECO:0000313" key="4">
    <source>
        <dbReference type="EMBL" id="GMN57106.1"/>
    </source>
</evidence>
<reference evidence="4" key="1">
    <citation type="submission" date="2023-07" db="EMBL/GenBank/DDBJ databases">
        <title>draft genome sequence of fig (Ficus carica).</title>
        <authorList>
            <person name="Takahashi T."/>
            <person name="Nishimura K."/>
        </authorList>
    </citation>
    <scope>NUCLEOTIDE SEQUENCE</scope>
</reference>
<organism evidence="4 5">
    <name type="scientific">Ficus carica</name>
    <name type="common">Common fig</name>
    <dbReference type="NCBI Taxonomy" id="3494"/>
    <lineage>
        <taxon>Eukaryota</taxon>
        <taxon>Viridiplantae</taxon>
        <taxon>Streptophyta</taxon>
        <taxon>Embryophyta</taxon>
        <taxon>Tracheophyta</taxon>
        <taxon>Spermatophyta</taxon>
        <taxon>Magnoliopsida</taxon>
        <taxon>eudicotyledons</taxon>
        <taxon>Gunneridae</taxon>
        <taxon>Pentapetalae</taxon>
        <taxon>rosids</taxon>
        <taxon>fabids</taxon>
        <taxon>Rosales</taxon>
        <taxon>Moraceae</taxon>
        <taxon>Ficeae</taxon>
        <taxon>Ficus</taxon>
    </lineage>
</organism>
<feature type="region of interest" description="Disordered" evidence="2">
    <location>
        <begin position="245"/>
        <end position="264"/>
    </location>
</feature>
<evidence type="ECO:0000256" key="2">
    <source>
        <dbReference type="SAM" id="MobiDB-lite"/>
    </source>
</evidence>
<dbReference type="PANTHER" id="PTHR31304">
    <property type="entry name" value="LOB DOMAIN-CONTAINING PROTEIN 38"/>
    <property type="match status" value="1"/>
</dbReference>
<dbReference type="InterPro" id="IPR004883">
    <property type="entry name" value="LOB"/>
</dbReference>
<dbReference type="PROSITE" id="PS50891">
    <property type="entry name" value="LOB"/>
    <property type="match status" value="1"/>
</dbReference>
<evidence type="ECO:0000256" key="1">
    <source>
        <dbReference type="ARBA" id="ARBA00005474"/>
    </source>
</evidence>
<dbReference type="Pfam" id="PF03195">
    <property type="entry name" value="LOB"/>
    <property type="match status" value="1"/>
</dbReference>
<feature type="compositionally biased region" description="Low complexity" evidence="2">
    <location>
        <begin position="246"/>
        <end position="255"/>
    </location>
</feature>
<dbReference type="AlphaFoldDB" id="A0AA88DKU0"/>
<comment type="similarity">
    <text evidence="1">Belongs to the LOB domain-containing protein family.</text>
</comment>
<protein>
    <recommendedName>
        <fullName evidence="3">LOB domain-containing protein</fullName>
    </recommendedName>
</protein>
<dbReference type="EMBL" id="BTGU01000068">
    <property type="protein sequence ID" value="GMN57106.1"/>
    <property type="molecule type" value="Genomic_DNA"/>
</dbReference>
<proteinExistence type="inferred from homology"/>
<accession>A0AA88DKU0</accession>
<dbReference type="Proteomes" id="UP001187192">
    <property type="component" value="Unassembled WGS sequence"/>
</dbReference>